<dbReference type="GO" id="GO:0009277">
    <property type="term" value="C:fungal-type cell wall"/>
    <property type="evidence" value="ECO:0007669"/>
    <property type="project" value="TreeGrafter"/>
</dbReference>
<dbReference type="AlphaFoldDB" id="A0A9W8LWI4"/>
<feature type="non-terminal residue" evidence="3">
    <location>
        <position position="1"/>
    </location>
</feature>
<dbReference type="Gene3D" id="2.60.120.200">
    <property type="match status" value="1"/>
</dbReference>
<dbReference type="PANTHER" id="PTHR10963:SF68">
    <property type="entry name" value="GLYCOSIDASE CRH1-RELATED"/>
    <property type="match status" value="1"/>
</dbReference>
<sequence length="257" mass="27941">WIHYGTITVVLRSGSTAAGVVSSVQLQSEDGSSIDMDWVGISSNRVQANYYTNNQMELSTAAAPIMSIDPTSNFITYKIVWLPDTITWYANGLAVRTVSRRNTWAEGEQRYKYPDSPARLSFSIWDSGSSTNPALTQAWAGTLQTDKNKFTMSIKSVTVQCYSNSTSQPAHTSSESETPSAAAQRETKPSESMSKDDLSDFGLDTQGTSSIYSSPTSETTVENDLSKWLAGLTTSEGSRPLHISLLTVVILAIAFGF</sequence>
<organism evidence="3 4">
    <name type="scientific">Coemansia brasiliensis</name>
    <dbReference type="NCBI Taxonomy" id="2650707"/>
    <lineage>
        <taxon>Eukaryota</taxon>
        <taxon>Fungi</taxon>
        <taxon>Fungi incertae sedis</taxon>
        <taxon>Zoopagomycota</taxon>
        <taxon>Kickxellomycotina</taxon>
        <taxon>Kickxellomycetes</taxon>
        <taxon>Kickxellales</taxon>
        <taxon>Kickxellaceae</taxon>
        <taxon>Coemansia</taxon>
    </lineage>
</organism>
<dbReference type="PROSITE" id="PS51762">
    <property type="entry name" value="GH16_2"/>
    <property type="match status" value="1"/>
</dbReference>
<feature type="domain" description="GH16" evidence="2">
    <location>
        <begin position="1"/>
        <end position="148"/>
    </location>
</feature>
<dbReference type="OrthoDB" id="4781at2759"/>
<feature type="compositionally biased region" description="Basic and acidic residues" evidence="1">
    <location>
        <begin position="185"/>
        <end position="198"/>
    </location>
</feature>
<dbReference type="GO" id="GO:0005975">
    <property type="term" value="P:carbohydrate metabolic process"/>
    <property type="evidence" value="ECO:0007669"/>
    <property type="project" value="InterPro"/>
</dbReference>
<dbReference type="InterPro" id="IPR000757">
    <property type="entry name" value="Beta-glucanase-like"/>
</dbReference>
<dbReference type="GO" id="GO:0004553">
    <property type="term" value="F:hydrolase activity, hydrolyzing O-glycosyl compounds"/>
    <property type="evidence" value="ECO:0007669"/>
    <property type="project" value="InterPro"/>
</dbReference>
<evidence type="ECO:0000313" key="3">
    <source>
        <dbReference type="EMBL" id="KAJ2842134.1"/>
    </source>
</evidence>
<dbReference type="Pfam" id="PF00722">
    <property type="entry name" value="Glyco_hydro_16"/>
    <property type="match status" value="1"/>
</dbReference>
<dbReference type="EMBL" id="JANBUW010001901">
    <property type="protein sequence ID" value="KAJ2842134.1"/>
    <property type="molecule type" value="Genomic_DNA"/>
</dbReference>
<dbReference type="GO" id="GO:0031505">
    <property type="term" value="P:fungal-type cell wall organization"/>
    <property type="evidence" value="ECO:0007669"/>
    <property type="project" value="TreeGrafter"/>
</dbReference>
<dbReference type="InterPro" id="IPR013320">
    <property type="entry name" value="ConA-like_dom_sf"/>
</dbReference>
<keyword evidence="4" id="KW-1185">Reference proteome</keyword>
<dbReference type="GO" id="GO:0016757">
    <property type="term" value="F:glycosyltransferase activity"/>
    <property type="evidence" value="ECO:0007669"/>
    <property type="project" value="TreeGrafter"/>
</dbReference>
<accession>A0A9W8LWI4</accession>
<proteinExistence type="predicted"/>
<reference evidence="3" key="1">
    <citation type="submission" date="2022-07" db="EMBL/GenBank/DDBJ databases">
        <title>Phylogenomic reconstructions and comparative analyses of Kickxellomycotina fungi.</title>
        <authorList>
            <person name="Reynolds N.K."/>
            <person name="Stajich J.E."/>
            <person name="Barry K."/>
            <person name="Grigoriev I.V."/>
            <person name="Crous P."/>
            <person name="Smith M.E."/>
        </authorList>
    </citation>
    <scope>NUCLEOTIDE SEQUENCE</scope>
    <source>
        <strain evidence="3">NRRL 1566</strain>
    </source>
</reference>
<feature type="compositionally biased region" description="Low complexity" evidence="1">
    <location>
        <begin position="169"/>
        <end position="183"/>
    </location>
</feature>
<name>A0A9W8LWI4_9FUNG</name>
<feature type="compositionally biased region" description="Polar residues" evidence="1">
    <location>
        <begin position="205"/>
        <end position="218"/>
    </location>
</feature>
<evidence type="ECO:0000259" key="2">
    <source>
        <dbReference type="PROSITE" id="PS51762"/>
    </source>
</evidence>
<protein>
    <submittedName>
        <fullName evidence="3">CRH- protein</fullName>
    </submittedName>
</protein>
<dbReference type="Proteomes" id="UP001139887">
    <property type="component" value="Unassembled WGS sequence"/>
</dbReference>
<evidence type="ECO:0000256" key="1">
    <source>
        <dbReference type="SAM" id="MobiDB-lite"/>
    </source>
</evidence>
<dbReference type="InterPro" id="IPR050546">
    <property type="entry name" value="Glycosyl_Hydrlase_16"/>
</dbReference>
<gene>
    <name evidence="3" type="primary">CRR1</name>
    <name evidence="3" type="ORF">IWW36_006019</name>
</gene>
<evidence type="ECO:0000313" key="4">
    <source>
        <dbReference type="Proteomes" id="UP001139887"/>
    </source>
</evidence>
<comment type="caution">
    <text evidence="3">The sequence shown here is derived from an EMBL/GenBank/DDBJ whole genome shotgun (WGS) entry which is preliminary data.</text>
</comment>
<dbReference type="SUPFAM" id="SSF49899">
    <property type="entry name" value="Concanavalin A-like lectins/glucanases"/>
    <property type="match status" value="1"/>
</dbReference>
<dbReference type="PANTHER" id="PTHR10963">
    <property type="entry name" value="GLYCOSYL HYDROLASE-RELATED"/>
    <property type="match status" value="1"/>
</dbReference>
<feature type="region of interest" description="Disordered" evidence="1">
    <location>
        <begin position="165"/>
        <end position="218"/>
    </location>
</feature>